<keyword evidence="4" id="KW-1003">Cell membrane</keyword>
<dbReference type="Pfam" id="PF00672">
    <property type="entry name" value="HAMP"/>
    <property type="match status" value="1"/>
</dbReference>
<evidence type="ECO:0000256" key="5">
    <source>
        <dbReference type="ARBA" id="ARBA00022553"/>
    </source>
</evidence>
<dbReference type="PROSITE" id="PS50109">
    <property type="entry name" value="HIS_KIN"/>
    <property type="match status" value="1"/>
</dbReference>
<evidence type="ECO:0000259" key="17">
    <source>
        <dbReference type="PROSITE" id="PS50109"/>
    </source>
</evidence>
<keyword evidence="7 16" id="KW-0812">Transmembrane</keyword>
<evidence type="ECO:0000256" key="7">
    <source>
        <dbReference type="ARBA" id="ARBA00022692"/>
    </source>
</evidence>
<dbReference type="Gene3D" id="6.10.340.10">
    <property type="match status" value="1"/>
</dbReference>
<proteinExistence type="predicted"/>
<evidence type="ECO:0000259" key="19">
    <source>
        <dbReference type="PROSITE" id="PS50885"/>
    </source>
</evidence>
<accession>A0A3E0U1U8</accession>
<evidence type="ECO:0000256" key="15">
    <source>
        <dbReference type="PROSITE-ProRule" id="PRU00169"/>
    </source>
</evidence>
<evidence type="ECO:0000256" key="14">
    <source>
        <dbReference type="PROSITE-ProRule" id="PRU00110"/>
    </source>
</evidence>
<dbReference type="PRINTS" id="PR00344">
    <property type="entry name" value="BCTRLSENSOR"/>
</dbReference>
<dbReference type="InterPro" id="IPR036097">
    <property type="entry name" value="HisK_dim/P_sf"/>
</dbReference>
<dbReference type="PROSITE" id="PS50894">
    <property type="entry name" value="HPT"/>
    <property type="match status" value="1"/>
</dbReference>
<sequence>MHKISLKDWVVLLTIVPTTLIGLGIGGYFSYNRYVELDEYLTLRAKSIAEPIAIVGVEPIIEKNRDILRRLIGTAHRNHSDIVKNITIFTADNQIFVTSAYHGDTGLLRLKPEQLIPQQTMVEVVPNYLIFRTPIYDDIRQQSPNLVYENALGYIAIQIDRNKVQFRQQSQIVIALGIVVFGSLISAIFAFRLIKNVTRPVTSMVQAVDRIREGKLESRVSGQLVGELNFLKNGINAMAQSLGDYHDEMQRSVDQATVDLRESLEQFEIQNVELDIAKRKAQEANKVKSEFLANMSHELRTPLNGVIGFTRQVLKTPLGDTQRDYLQTIERSANNLLAIINDILDFSKLDAGKMVIESIPFTLRESLEESLTLLAPSAHKKNIELSLRIAPQVPDSLIGDAMRIKQILINLANNAIKFTDKGAVCIDVDIEHQQDNKASFKVTVTDTGIGMNSEQQKTIFEAFGQADKSVTRLYGGTGLGLVISQRLAQEMQGDIGFISEEREGSTFWFTFKCEINPVILAHALPVEALASKSILYFEPHTHSRIATSDILTSWHMQVMPIGTLDELTTELEQNQHYDFALISHDVTPAALPELKALIALLQKRTNTIHLAVNSNSPSLHEVLIGNGATSCLSKPITPSRLAKSLMPQHHENTTQVPIVGEQKLPIKVLAVDDNDANLKLIHALLAEQVQEIHTACNGQEAVNLCQSEKFALIFMDIQMPVMDGITALKTIKAQTFNDETPIIAVTAHALSGEKEKLMVEGFSSYMTKPIDESMLKHTIYEYCDLTLLSPKTETTAHAEIKSPTVIDAASFTLPIQTNAIDWQLALTRTGNKVDLAKDMLSGLVNSLPETKSLINEAIVCQDIEQVNTLIHKLNGACCYTGVPALGKITHQIETMLKQGQLLDQLEPEFFEFFEHIDNVLDEAPKVLEEVEELSSQS</sequence>
<keyword evidence="6 21" id="KW-0808">Transferase</keyword>
<dbReference type="CDD" id="cd00082">
    <property type="entry name" value="HisKA"/>
    <property type="match status" value="1"/>
</dbReference>
<dbReference type="SUPFAM" id="SSF158472">
    <property type="entry name" value="HAMP domain-like"/>
    <property type="match status" value="1"/>
</dbReference>
<dbReference type="PROSITE" id="PS50110">
    <property type="entry name" value="RESPONSE_REGULATORY"/>
    <property type="match status" value="2"/>
</dbReference>
<keyword evidence="5 15" id="KW-0597">Phosphoprotein</keyword>
<evidence type="ECO:0000256" key="1">
    <source>
        <dbReference type="ARBA" id="ARBA00000085"/>
    </source>
</evidence>
<feature type="domain" description="HPt" evidence="20">
    <location>
        <begin position="832"/>
        <end position="930"/>
    </location>
</feature>
<dbReference type="Pfam" id="PF00512">
    <property type="entry name" value="HisKA"/>
    <property type="match status" value="1"/>
</dbReference>
<evidence type="ECO:0000256" key="13">
    <source>
        <dbReference type="ARBA" id="ARBA00023136"/>
    </source>
</evidence>
<feature type="transmembrane region" description="Helical" evidence="16">
    <location>
        <begin position="172"/>
        <end position="194"/>
    </location>
</feature>
<dbReference type="NCBIfam" id="NF008318">
    <property type="entry name" value="PRK11107.1"/>
    <property type="match status" value="1"/>
</dbReference>
<dbReference type="EC" id="2.7.13.3" evidence="3"/>
<dbReference type="Pfam" id="PF02518">
    <property type="entry name" value="HATPase_c"/>
    <property type="match status" value="1"/>
</dbReference>
<evidence type="ECO:0000256" key="4">
    <source>
        <dbReference type="ARBA" id="ARBA00022475"/>
    </source>
</evidence>
<dbReference type="SMART" id="SM00448">
    <property type="entry name" value="REC"/>
    <property type="match status" value="1"/>
</dbReference>
<feature type="modified residue" description="Phosphohistidine" evidence="14">
    <location>
        <position position="871"/>
    </location>
</feature>
<dbReference type="PANTHER" id="PTHR45339">
    <property type="entry name" value="HYBRID SIGNAL TRANSDUCTION HISTIDINE KINASE J"/>
    <property type="match status" value="1"/>
</dbReference>
<evidence type="ECO:0000256" key="9">
    <source>
        <dbReference type="ARBA" id="ARBA00022777"/>
    </source>
</evidence>
<dbReference type="GO" id="GO:0005886">
    <property type="term" value="C:plasma membrane"/>
    <property type="evidence" value="ECO:0007669"/>
    <property type="project" value="UniProtKB-SubCell"/>
</dbReference>
<dbReference type="PROSITE" id="PS50885">
    <property type="entry name" value="HAMP"/>
    <property type="match status" value="1"/>
</dbReference>
<keyword evidence="9 21" id="KW-0418">Kinase</keyword>
<dbReference type="InterPro" id="IPR003594">
    <property type="entry name" value="HATPase_dom"/>
</dbReference>
<dbReference type="InterPro" id="IPR019247">
    <property type="entry name" value="Histidine_kinase_BarA_N"/>
</dbReference>
<evidence type="ECO:0000256" key="16">
    <source>
        <dbReference type="SAM" id="Phobius"/>
    </source>
</evidence>
<dbReference type="InterPro" id="IPR003661">
    <property type="entry name" value="HisK_dim/P_dom"/>
</dbReference>
<dbReference type="InterPro" id="IPR003660">
    <property type="entry name" value="HAMP_dom"/>
</dbReference>
<evidence type="ECO:0000256" key="12">
    <source>
        <dbReference type="ARBA" id="ARBA00023012"/>
    </source>
</evidence>
<dbReference type="InterPro" id="IPR011006">
    <property type="entry name" value="CheY-like_superfamily"/>
</dbReference>
<dbReference type="AlphaFoldDB" id="A0A3E0U1U8"/>
<dbReference type="EMBL" id="QUOT01000001">
    <property type="protein sequence ID" value="REL30543.1"/>
    <property type="molecule type" value="Genomic_DNA"/>
</dbReference>
<dbReference type="SMART" id="SM00387">
    <property type="entry name" value="HATPase_c"/>
    <property type="match status" value="1"/>
</dbReference>
<keyword evidence="8" id="KW-0547">Nucleotide-binding</keyword>
<keyword evidence="22" id="KW-1185">Reference proteome</keyword>
<organism evidence="21 22">
    <name type="scientific">Thalassotalea euphylliae</name>
    <dbReference type="NCBI Taxonomy" id="1655234"/>
    <lineage>
        <taxon>Bacteria</taxon>
        <taxon>Pseudomonadati</taxon>
        <taxon>Pseudomonadota</taxon>
        <taxon>Gammaproteobacteria</taxon>
        <taxon>Alteromonadales</taxon>
        <taxon>Colwelliaceae</taxon>
        <taxon>Thalassotalea</taxon>
    </lineage>
</organism>
<reference evidence="22" key="1">
    <citation type="submission" date="2018-08" db="EMBL/GenBank/DDBJ databases">
        <title>Thalassotalea euphylliae genome.</title>
        <authorList>
            <person name="Summers S."/>
            <person name="Rice S.A."/>
            <person name="Freckelton M.L."/>
            <person name="Nedved B.T."/>
            <person name="Hadfield M.G."/>
        </authorList>
    </citation>
    <scope>NUCLEOTIDE SEQUENCE [LARGE SCALE GENOMIC DNA]</scope>
    <source>
        <strain evidence="22">H3</strain>
    </source>
</reference>
<dbReference type="RefSeq" id="WP_116014878.1">
    <property type="nucleotide sequence ID" value="NZ_QUOT01000001.1"/>
</dbReference>
<dbReference type="Gene3D" id="1.20.120.160">
    <property type="entry name" value="HPT domain"/>
    <property type="match status" value="1"/>
</dbReference>
<feature type="domain" description="Histidine kinase" evidence="17">
    <location>
        <begin position="294"/>
        <end position="515"/>
    </location>
</feature>
<evidence type="ECO:0000259" key="20">
    <source>
        <dbReference type="PROSITE" id="PS50894"/>
    </source>
</evidence>
<dbReference type="SMART" id="SM00388">
    <property type="entry name" value="HisKA"/>
    <property type="match status" value="1"/>
</dbReference>
<feature type="domain" description="HAMP" evidence="19">
    <location>
        <begin position="195"/>
        <end position="247"/>
    </location>
</feature>
<dbReference type="InterPro" id="IPR004358">
    <property type="entry name" value="Sig_transdc_His_kin-like_C"/>
</dbReference>
<comment type="caution">
    <text evidence="21">The sequence shown here is derived from an EMBL/GenBank/DDBJ whole genome shotgun (WGS) entry which is preliminary data.</text>
</comment>
<dbReference type="SUPFAM" id="SSF55874">
    <property type="entry name" value="ATPase domain of HSP90 chaperone/DNA topoisomerase II/histidine kinase"/>
    <property type="match status" value="1"/>
</dbReference>
<dbReference type="CDD" id="cd16922">
    <property type="entry name" value="HATPase_EvgS-ArcB-TorS-like"/>
    <property type="match status" value="1"/>
</dbReference>
<dbReference type="InterPro" id="IPR005467">
    <property type="entry name" value="His_kinase_dom"/>
</dbReference>
<dbReference type="Pfam" id="PF09984">
    <property type="entry name" value="sCache_4"/>
    <property type="match status" value="1"/>
</dbReference>
<dbReference type="Pfam" id="PF00072">
    <property type="entry name" value="Response_reg"/>
    <property type="match status" value="1"/>
</dbReference>
<dbReference type="CDD" id="cd06225">
    <property type="entry name" value="HAMP"/>
    <property type="match status" value="1"/>
</dbReference>
<dbReference type="SUPFAM" id="SSF52172">
    <property type="entry name" value="CheY-like"/>
    <property type="match status" value="2"/>
</dbReference>
<protein>
    <recommendedName>
        <fullName evidence="3">histidine kinase</fullName>
        <ecNumber evidence="3">2.7.13.3</ecNumber>
    </recommendedName>
</protein>
<dbReference type="FunFam" id="1.10.287.130:FF:000003">
    <property type="entry name" value="Histidine kinase"/>
    <property type="match status" value="1"/>
</dbReference>
<dbReference type="Proteomes" id="UP000256899">
    <property type="component" value="Unassembled WGS sequence"/>
</dbReference>
<feature type="transmembrane region" description="Helical" evidence="16">
    <location>
        <begin position="9"/>
        <end position="31"/>
    </location>
</feature>
<dbReference type="SMART" id="SM00304">
    <property type="entry name" value="HAMP"/>
    <property type="match status" value="1"/>
</dbReference>
<keyword evidence="11 16" id="KW-1133">Transmembrane helix</keyword>
<evidence type="ECO:0000313" key="22">
    <source>
        <dbReference type="Proteomes" id="UP000256899"/>
    </source>
</evidence>
<dbReference type="InterPro" id="IPR036890">
    <property type="entry name" value="HATPase_C_sf"/>
</dbReference>
<keyword evidence="12" id="KW-0902">Two-component regulatory system</keyword>
<feature type="modified residue" description="4-aspartylphosphate" evidence="15">
    <location>
        <position position="716"/>
    </location>
</feature>
<comment type="caution">
    <text evidence="15">Lacks conserved residue(s) required for the propagation of feature annotation.</text>
</comment>
<dbReference type="InterPro" id="IPR036641">
    <property type="entry name" value="HPT_dom_sf"/>
</dbReference>
<dbReference type="SUPFAM" id="SSF47384">
    <property type="entry name" value="Homodimeric domain of signal transducing histidine kinase"/>
    <property type="match status" value="1"/>
</dbReference>
<dbReference type="FunFam" id="3.30.565.10:FF:000010">
    <property type="entry name" value="Sensor histidine kinase RcsC"/>
    <property type="match status" value="1"/>
</dbReference>
<evidence type="ECO:0000259" key="18">
    <source>
        <dbReference type="PROSITE" id="PS50110"/>
    </source>
</evidence>
<evidence type="ECO:0000256" key="3">
    <source>
        <dbReference type="ARBA" id="ARBA00012438"/>
    </source>
</evidence>
<dbReference type="InterPro" id="IPR008207">
    <property type="entry name" value="Sig_transdc_His_kin_Hpt_dom"/>
</dbReference>
<dbReference type="Gene3D" id="3.30.565.10">
    <property type="entry name" value="Histidine kinase-like ATPase, C-terminal domain"/>
    <property type="match status" value="1"/>
</dbReference>
<dbReference type="GO" id="GO:0000155">
    <property type="term" value="F:phosphorelay sensor kinase activity"/>
    <property type="evidence" value="ECO:0007669"/>
    <property type="project" value="InterPro"/>
</dbReference>
<feature type="domain" description="Response regulatory" evidence="18">
    <location>
        <begin position="533"/>
        <end position="649"/>
    </location>
</feature>
<keyword evidence="10" id="KW-0067">ATP-binding</keyword>
<dbReference type="CDD" id="cd17546">
    <property type="entry name" value="REC_hyHK_CKI1_RcsC-like"/>
    <property type="match status" value="1"/>
</dbReference>
<gene>
    <name evidence="21" type="primary">barA</name>
    <name evidence="21" type="ORF">DXX94_07380</name>
</gene>
<dbReference type="Gene3D" id="1.10.287.130">
    <property type="match status" value="1"/>
</dbReference>
<dbReference type="SUPFAM" id="SSF47226">
    <property type="entry name" value="Histidine-containing phosphotransfer domain, HPT domain"/>
    <property type="match status" value="1"/>
</dbReference>
<comment type="subcellular location">
    <subcellularLocation>
        <location evidence="2">Cell membrane</location>
        <topology evidence="2">Multi-pass membrane protein</topology>
    </subcellularLocation>
</comment>
<evidence type="ECO:0000256" key="11">
    <source>
        <dbReference type="ARBA" id="ARBA00022989"/>
    </source>
</evidence>
<feature type="domain" description="Response regulatory" evidence="18">
    <location>
        <begin position="667"/>
        <end position="783"/>
    </location>
</feature>
<dbReference type="InterPro" id="IPR001789">
    <property type="entry name" value="Sig_transdc_resp-reg_receiver"/>
</dbReference>
<name>A0A3E0U1U8_9GAMM</name>
<evidence type="ECO:0000256" key="6">
    <source>
        <dbReference type="ARBA" id="ARBA00022679"/>
    </source>
</evidence>
<dbReference type="GO" id="GO:0005524">
    <property type="term" value="F:ATP binding"/>
    <property type="evidence" value="ECO:0007669"/>
    <property type="project" value="UniProtKB-KW"/>
</dbReference>
<evidence type="ECO:0000313" key="21">
    <source>
        <dbReference type="EMBL" id="REL30543.1"/>
    </source>
</evidence>
<evidence type="ECO:0000256" key="2">
    <source>
        <dbReference type="ARBA" id="ARBA00004651"/>
    </source>
</evidence>
<evidence type="ECO:0000256" key="8">
    <source>
        <dbReference type="ARBA" id="ARBA00022741"/>
    </source>
</evidence>
<evidence type="ECO:0000256" key="10">
    <source>
        <dbReference type="ARBA" id="ARBA00022840"/>
    </source>
</evidence>
<comment type="catalytic activity">
    <reaction evidence="1">
        <text>ATP + protein L-histidine = ADP + protein N-phospho-L-histidine.</text>
        <dbReference type="EC" id="2.7.13.3"/>
    </reaction>
</comment>
<dbReference type="PANTHER" id="PTHR45339:SF5">
    <property type="entry name" value="HISTIDINE KINASE"/>
    <property type="match status" value="1"/>
</dbReference>
<keyword evidence="13 16" id="KW-0472">Membrane</keyword>
<dbReference type="Pfam" id="PF01627">
    <property type="entry name" value="Hpt"/>
    <property type="match status" value="1"/>
</dbReference>
<dbReference type="Gene3D" id="3.40.50.2300">
    <property type="match status" value="1"/>
</dbReference>